<evidence type="ECO:0000256" key="5">
    <source>
        <dbReference type="ARBA" id="ARBA00023136"/>
    </source>
</evidence>
<dbReference type="PANTHER" id="PTHR30250">
    <property type="entry name" value="PST FAMILY PREDICTED COLANIC ACID TRANSPORTER"/>
    <property type="match status" value="1"/>
</dbReference>
<dbReference type="Pfam" id="PF13440">
    <property type="entry name" value="Polysacc_synt_3"/>
    <property type="match status" value="1"/>
</dbReference>
<dbReference type="RefSeq" id="WP_308947985.1">
    <property type="nucleotide sequence ID" value="NZ_JARXHW010000001.1"/>
</dbReference>
<evidence type="ECO:0000256" key="1">
    <source>
        <dbReference type="ARBA" id="ARBA00004651"/>
    </source>
</evidence>
<feature type="transmembrane region" description="Helical" evidence="6">
    <location>
        <begin position="21"/>
        <end position="46"/>
    </location>
</feature>
<keyword evidence="3 6" id="KW-0812">Transmembrane</keyword>
<feature type="transmembrane region" description="Helical" evidence="6">
    <location>
        <begin position="409"/>
        <end position="431"/>
    </location>
</feature>
<feature type="transmembrane region" description="Helical" evidence="6">
    <location>
        <begin position="196"/>
        <end position="215"/>
    </location>
</feature>
<dbReference type="EMBL" id="JARXHW010000001">
    <property type="protein sequence ID" value="MDQ8206007.1"/>
    <property type="molecule type" value="Genomic_DNA"/>
</dbReference>
<accession>A0ABU1APA4</accession>
<evidence type="ECO:0000313" key="8">
    <source>
        <dbReference type="Proteomes" id="UP001225316"/>
    </source>
</evidence>
<feature type="transmembrane region" description="Helical" evidence="6">
    <location>
        <begin position="271"/>
        <end position="291"/>
    </location>
</feature>
<feature type="transmembrane region" description="Helical" evidence="6">
    <location>
        <begin position="105"/>
        <end position="126"/>
    </location>
</feature>
<feature type="transmembrane region" description="Helical" evidence="6">
    <location>
        <begin position="321"/>
        <end position="345"/>
    </location>
</feature>
<keyword evidence="5 6" id="KW-0472">Membrane</keyword>
<feature type="transmembrane region" description="Helical" evidence="6">
    <location>
        <begin position="351"/>
        <end position="373"/>
    </location>
</feature>
<protein>
    <submittedName>
        <fullName evidence="7">Flippase</fullName>
    </submittedName>
</protein>
<feature type="transmembrane region" description="Helical" evidence="6">
    <location>
        <begin position="168"/>
        <end position="190"/>
    </location>
</feature>
<feature type="transmembrane region" description="Helical" evidence="6">
    <location>
        <begin position="138"/>
        <end position="156"/>
    </location>
</feature>
<evidence type="ECO:0000313" key="7">
    <source>
        <dbReference type="EMBL" id="MDQ8206007.1"/>
    </source>
</evidence>
<organism evidence="7 8">
    <name type="scientific">Thalassobacterium maritimum</name>
    <dbReference type="NCBI Taxonomy" id="3041265"/>
    <lineage>
        <taxon>Bacteria</taxon>
        <taxon>Pseudomonadati</taxon>
        <taxon>Verrucomicrobiota</taxon>
        <taxon>Opitutia</taxon>
        <taxon>Puniceicoccales</taxon>
        <taxon>Coraliomargaritaceae</taxon>
        <taxon>Thalassobacterium</taxon>
    </lineage>
</organism>
<feature type="transmembrane region" description="Helical" evidence="6">
    <location>
        <begin position="385"/>
        <end position="403"/>
    </location>
</feature>
<dbReference type="PANTHER" id="PTHR30250:SF11">
    <property type="entry name" value="O-ANTIGEN TRANSPORTER-RELATED"/>
    <property type="match status" value="1"/>
</dbReference>
<evidence type="ECO:0000256" key="3">
    <source>
        <dbReference type="ARBA" id="ARBA00022692"/>
    </source>
</evidence>
<comment type="subcellular location">
    <subcellularLocation>
        <location evidence="1">Cell membrane</location>
        <topology evidence="1">Multi-pass membrane protein</topology>
    </subcellularLocation>
</comment>
<dbReference type="InterPro" id="IPR050833">
    <property type="entry name" value="Poly_Biosynth_Transport"/>
</dbReference>
<feature type="transmembrane region" description="Helical" evidence="6">
    <location>
        <begin position="244"/>
        <end position="265"/>
    </location>
</feature>
<reference evidence="7 8" key="1">
    <citation type="submission" date="2023-04" db="EMBL/GenBank/DDBJ databases">
        <title>A novel bacteria isolated from coastal sediment.</title>
        <authorList>
            <person name="Liu X.-J."/>
            <person name="Du Z.-J."/>
        </authorList>
    </citation>
    <scope>NUCLEOTIDE SEQUENCE [LARGE SCALE GENOMIC DNA]</scope>
    <source>
        <strain evidence="7 8">SDUM461003</strain>
    </source>
</reference>
<keyword evidence="8" id="KW-1185">Reference proteome</keyword>
<sequence>MFDKVKGRLRGLTSDGQFAEILTGSAWALGAKVSASVLALATSAIVARVYGPETLGTLAVISSFLTLVTLFTVLGTNTSILRLIPEHLAKYSPSSAFKIYRKTQYFVAAISVVTASLLYCSSGFVAEAIFNKPYLKTYFALMAGFVVFKTLMLLNTNAVRGLRLFQSFAFMQLLPGLCNFVILILLTLSSKHHDNPIFALLASIGITAIVGGYIMDRAFKRRCSPTDPICPIALKSLLSISMPMLMTALMTYVIGQTGVIMLGILRPEEEVGYYAVAVQLASLTAFMLQAVNTMATPKYSELFHSNKIDELINVAQKTAKLIFWVAVPLLLILLLSGKFLLIQIYGAEFAVAYGAMIFLVVGQLINAMSGSTGPFMNMTNKHRELFYIKMLSAILNILLNTILIPKFGILGSAISAMISILAWNLSVLLYIKAKHGKSIAYIPFVKP</sequence>
<keyword evidence="4 6" id="KW-1133">Transmembrane helix</keyword>
<keyword evidence="2" id="KW-1003">Cell membrane</keyword>
<dbReference type="Proteomes" id="UP001225316">
    <property type="component" value="Unassembled WGS sequence"/>
</dbReference>
<gene>
    <name evidence="7" type="ORF">QEH52_00670</name>
</gene>
<feature type="transmembrane region" description="Helical" evidence="6">
    <location>
        <begin position="58"/>
        <end position="84"/>
    </location>
</feature>
<comment type="caution">
    <text evidence="7">The sequence shown here is derived from an EMBL/GenBank/DDBJ whole genome shotgun (WGS) entry which is preliminary data.</text>
</comment>
<proteinExistence type="predicted"/>
<evidence type="ECO:0000256" key="2">
    <source>
        <dbReference type="ARBA" id="ARBA00022475"/>
    </source>
</evidence>
<dbReference type="CDD" id="cd13128">
    <property type="entry name" value="MATE_Wzx_like"/>
    <property type="match status" value="1"/>
</dbReference>
<evidence type="ECO:0000256" key="6">
    <source>
        <dbReference type="SAM" id="Phobius"/>
    </source>
</evidence>
<evidence type="ECO:0000256" key="4">
    <source>
        <dbReference type="ARBA" id="ARBA00022989"/>
    </source>
</evidence>
<name>A0ABU1APA4_9BACT</name>